<comment type="function">
    <text evidence="1">NodD regulates the expression of the nodABCFE genes which encode other nodulation proteins. NodD is also a negative regulator of its own expression. Binds flavonoids as inducers.</text>
</comment>
<organism evidence="7 8">
    <name type="scientific">Bradyrhizobium barranii</name>
    <dbReference type="NCBI Taxonomy" id="2992140"/>
    <lineage>
        <taxon>Bacteria</taxon>
        <taxon>Pseudomonadati</taxon>
        <taxon>Pseudomonadota</taxon>
        <taxon>Alphaproteobacteria</taxon>
        <taxon>Hyphomicrobiales</taxon>
        <taxon>Nitrobacteraceae</taxon>
        <taxon>Bradyrhizobium</taxon>
    </lineage>
</organism>
<evidence type="ECO:0000256" key="1">
    <source>
        <dbReference type="ARBA" id="ARBA00003502"/>
    </source>
</evidence>
<keyword evidence="5" id="KW-0804">Transcription</keyword>
<dbReference type="PROSITE" id="PS50931">
    <property type="entry name" value="HTH_LYSR"/>
    <property type="match status" value="1"/>
</dbReference>
<sequence length="351" mass="38133">MFSLPDLRVLEVAAVVIEEGSMSAAGLRLGITQSAVSQAMKRAEAHIGATLVRRDRRPLGPTEAGQALLTHMREITLRVGRAVEEMRAAAARPEREDLRLGMIDTFASTVGPLLVRSLMAGSIALRVSAYSGLVPAHAEALMRNEIDAAVTSDPMEGVDEVTPLPLLREPFLLVAPIAWADTLRDRPLDDLLLEQRLIRYTARSHMGTQIERHLRRLRIEHPQTMSFDTSDALLSVVANGMGVAITTPLCILQAAVHRPALEVMPLPATGLSRTITLVTKQGGLDTLAARIADDIRVLLRNWTLPQIAAQIPWMARSVGSIVLDPLAHEDAACRCVAGGSTRTLDEQYNPN</sequence>
<dbReference type="InterPro" id="IPR005119">
    <property type="entry name" value="LysR_subst-bd"/>
</dbReference>
<reference evidence="7" key="1">
    <citation type="submission" date="2021-11" db="EMBL/GenBank/DDBJ databases">
        <title>Australian commercial rhizobial inoculants.</title>
        <authorList>
            <person name="Kohlmeier M.G."/>
            <person name="O'Hara G.W."/>
            <person name="Colombi E."/>
            <person name="Ramsay J.P."/>
            <person name="Terpolilli J."/>
        </authorList>
    </citation>
    <scope>NUCLEOTIDE SEQUENCE</scope>
    <source>
        <strain evidence="7">CC829</strain>
    </source>
</reference>
<name>A0ABY3QQA0_9BRAD</name>
<dbReference type="PANTHER" id="PTHR30126">
    <property type="entry name" value="HTH-TYPE TRANSCRIPTIONAL REGULATOR"/>
    <property type="match status" value="1"/>
</dbReference>
<dbReference type="InterPro" id="IPR036390">
    <property type="entry name" value="WH_DNA-bd_sf"/>
</dbReference>
<keyword evidence="4" id="KW-0238">DNA-binding</keyword>
<proteinExistence type="inferred from homology"/>
<dbReference type="InterPro" id="IPR000847">
    <property type="entry name" value="LysR_HTH_N"/>
</dbReference>
<dbReference type="Gene3D" id="1.10.10.10">
    <property type="entry name" value="Winged helix-like DNA-binding domain superfamily/Winged helix DNA-binding domain"/>
    <property type="match status" value="1"/>
</dbReference>
<dbReference type="Pfam" id="PF00126">
    <property type="entry name" value="HTH_1"/>
    <property type="match status" value="1"/>
</dbReference>
<dbReference type="EMBL" id="CP088100">
    <property type="protein sequence ID" value="UFW88172.1"/>
    <property type="molecule type" value="Genomic_DNA"/>
</dbReference>
<evidence type="ECO:0000259" key="6">
    <source>
        <dbReference type="PROSITE" id="PS50931"/>
    </source>
</evidence>
<dbReference type="SUPFAM" id="SSF46785">
    <property type="entry name" value="Winged helix' DNA-binding domain"/>
    <property type="match status" value="1"/>
</dbReference>
<dbReference type="Gene3D" id="3.40.190.10">
    <property type="entry name" value="Periplasmic binding protein-like II"/>
    <property type="match status" value="2"/>
</dbReference>
<dbReference type="RefSeq" id="WP_231143960.1">
    <property type="nucleotide sequence ID" value="NZ_CP088100.1"/>
</dbReference>
<evidence type="ECO:0000256" key="5">
    <source>
        <dbReference type="ARBA" id="ARBA00023163"/>
    </source>
</evidence>
<evidence type="ECO:0000313" key="7">
    <source>
        <dbReference type="EMBL" id="UFW88172.1"/>
    </source>
</evidence>
<accession>A0ABY3QQA0</accession>
<evidence type="ECO:0000256" key="4">
    <source>
        <dbReference type="ARBA" id="ARBA00023125"/>
    </source>
</evidence>
<dbReference type="PANTHER" id="PTHR30126:SF40">
    <property type="entry name" value="HTH-TYPE TRANSCRIPTIONAL REGULATOR GLTR"/>
    <property type="match status" value="1"/>
</dbReference>
<evidence type="ECO:0000256" key="3">
    <source>
        <dbReference type="ARBA" id="ARBA00023015"/>
    </source>
</evidence>
<comment type="similarity">
    <text evidence="2">Belongs to the LysR transcriptional regulatory family.</text>
</comment>
<dbReference type="Proteomes" id="UP001430990">
    <property type="component" value="Chromosome"/>
</dbReference>
<gene>
    <name evidence="7" type="ORF">BjapCC829_06085</name>
</gene>
<feature type="domain" description="HTH lysR-type" evidence="6">
    <location>
        <begin position="5"/>
        <end position="62"/>
    </location>
</feature>
<dbReference type="InterPro" id="IPR036388">
    <property type="entry name" value="WH-like_DNA-bd_sf"/>
</dbReference>
<evidence type="ECO:0000313" key="8">
    <source>
        <dbReference type="Proteomes" id="UP001430990"/>
    </source>
</evidence>
<keyword evidence="3" id="KW-0805">Transcription regulation</keyword>
<protein>
    <submittedName>
        <fullName evidence="7">LysR family transcriptional regulator</fullName>
    </submittedName>
</protein>
<dbReference type="SUPFAM" id="SSF53850">
    <property type="entry name" value="Periplasmic binding protein-like II"/>
    <property type="match status" value="1"/>
</dbReference>
<dbReference type="Pfam" id="PF03466">
    <property type="entry name" value="LysR_substrate"/>
    <property type="match status" value="1"/>
</dbReference>
<evidence type="ECO:0000256" key="2">
    <source>
        <dbReference type="ARBA" id="ARBA00009437"/>
    </source>
</evidence>
<keyword evidence="8" id="KW-1185">Reference proteome</keyword>